<name>A0ABQ6NBR5_9STRA</name>
<comment type="caution">
    <text evidence="2">The sequence shown here is derived from an EMBL/GenBank/DDBJ whole genome shotgun (WGS) entry which is preliminary data.</text>
</comment>
<organism evidence="2 3">
    <name type="scientific">Tetraparma gracilis</name>
    <dbReference type="NCBI Taxonomy" id="2962635"/>
    <lineage>
        <taxon>Eukaryota</taxon>
        <taxon>Sar</taxon>
        <taxon>Stramenopiles</taxon>
        <taxon>Ochrophyta</taxon>
        <taxon>Bolidophyceae</taxon>
        <taxon>Parmales</taxon>
        <taxon>Triparmaceae</taxon>
        <taxon>Tetraparma</taxon>
    </lineage>
</organism>
<protein>
    <submittedName>
        <fullName evidence="2">Uncharacterized protein</fullName>
    </submittedName>
</protein>
<accession>A0ABQ6NBR5</accession>
<feature type="compositionally biased region" description="Basic and acidic residues" evidence="1">
    <location>
        <begin position="59"/>
        <end position="68"/>
    </location>
</feature>
<evidence type="ECO:0000313" key="3">
    <source>
        <dbReference type="Proteomes" id="UP001165060"/>
    </source>
</evidence>
<sequence length="162" mass="18405">MPPAKDPLLKAGKAYFNEYDQTGAFSVVRKGLKIYRTECKMGSGQYTETVSKPKPKRTVKPESPRRDATLDMVEPFTDLDVSTYSQYLALQKERASLSHDDVGKFRFEKEGKQRRLDRLQKKVLRETNKVVAGCGRRAFLTDVSIKSKSSTLDMSASLRRYG</sequence>
<evidence type="ECO:0000313" key="2">
    <source>
        <dbReference type="EMBL" id="GMI56039.1"/>
    </source>
</evidence>
<evidence type="ECO:0000256" key="1">
    <source>
        <dbReference type="SAM" id="MobiDB-lite"/>
    </source>
</evidence>
<feature type="non-terminal residue" evidence="2">
    <location>
        <position position="162"/>
    </location>
</feature>
<feature type="region of interest" description="Disordered" evidence="1">
    <location>
        <begin position="45"/>
        <end position="68"/>
    </location>
</feature>
<keyword evidence="3" id="KW-1185">Reference proteome</keyword>
<gene>
    <name evidence="2" type="ORF">TeGR_g769</name>
</gene>
<dbReference type="EMBL" id="BRYB01006372">
    <property type="protein sequence ID" value="GMI56039.1"/>
    <property type="molecule type" value="Genomic_DNA"/>
</dbReference>
<proteinExistence type="predicted"/>
<reference evidence="2 3" key="1">
    <citation type="journal article" date="2023" name="Commun. Biol.">
        <title>Genome analysis of Parmales, the sister group of diatoms, reveals the evolutionary specialization of diatoms from phago-mixotrophs to photoautotrophs.</title>
        <authorList>
            <person name="Ban H."/>
            <person name="Sato S."/>
            <person name="Yoshikawa S."/>
            <person name="Yamada K."/>
            <person name="Nakamura Y."/>
            <person name="Ichinomiya M."/>
            <person name="Sato N."/>
            <person name="Blanc-Mathieu R."/>
            <person name="Endo H."/>
            <person name="Kuwata A."/>
            <person name="Ogata H."/>
        </authorList>
    </citation>
    <scope>NUCLEOTIDE SEQUENCE [LARGE SCALE GENOMIC DNA]</scope>
</reference>
<dbReference type="Proteomes" id="UP001165060">
    <property type="component" value="Unassembled WGS sequence"/>
</dbReference>